<proteinExistence type="predicted"/>
<protein>
    <submittedName>
        <fullName evidence="1">Uncharacterized protein</fullName>
    </submittedName>
</protein>
<dbReference type="Proteomes" id="UP000015105">
    <property type="component" value="Chromosome 7D"/>
</dbReference>
<dbReference type="EnsemblPlants" id="AET7Gv20990500.18">
    <property type="protein sequence ID" value="AET7Gv20990500.18"/>
    <property type="gene ID" value="AET7Gv20990500"/>
</dbReference>
<dbReference type="Gramene" id="AET7Gv20990500.18">
    <property type="protein sequence ID" value="AET7Gv20990500.18"/>
    <property type="gene ID" value="AET7Gv20990500"/>
</dbReference>
<dbReference type="AlphaFoldDB" id="A0A453SJF6"/>
<reference evidence="2" key="1">
    <citation type="journal article" date="2014" name="Science">
        <title>Ancient hybridizations among the ancestral genomes of bread wheat.</title>
        <authorList>
            <consortium name="International Wheat Genome Sequencing Consortium,"/>
            <person name="Marcussen T."/>
            <person name="Sandve S.R."/>
            <person name="Heier L."/>
            <person name="Spannagl M."/>
            <person name="Pfeifer M."/>
            <person name="Jakobsen K.S."/>
            <person name="Wulff B.B."/>
            <person name="Steuernagel B."/>
            <person name="Mayer K.F."/>
            <person name="Olsen O.A."/>
        </authorList>
    </citation>
    <scope>NUCLEOTIDE SEQUENCE [LARGE SCALE GENOMIC DNA]</scope>
    <source>
        <strain evidence="2">cv. AL8/78</strain>
    </source>
</reference>
<name>A0A453SJF6_AEGTS</name>
<reference evidence="1" key="5">
    <citation type="journal article" date="2021" name="G3 (Bethesda)">
        <title>Aegilops tauschii genome assembly Aet v5.0 features greater sequence contiguity and improved annotation.</title>
        <authorList>
            <person name="Wang L."/>
            <person name="Zhu T."/>
            <person name="Rodriguez J.C."/>
            <person name="Deal K.R."/>
            <person name="Dubcovsky J."/>
            <person name="McGuire P.E."/>
            <person name="Lux T."/>
            <person name="Spannagl M."/>
            <person name="Mayer K.F.X."/>
            <person name="Baldrich P."/>
            <person name="Meyers B.C."/>
            <person name="Huo N."/>
            <person name="Gu Y.Q."/>
            <person name="Zhou H."/>
            <person name="Devos K.M."/>
            <person name="Bennetzen J.L."/>
            <person name="Unver T."/>
            <person name="Budak H."/>
            <person name="Gulick P.J."/>
            <person name="Galiba G."/>
            <person name="Kalapos B."/>
            <person name="Nelson D.R."/>
            <person name="Li P."/>
            <person name="You F.M."/>
            <person name="Luo M.C."/>
            <person name="Dvorak J."/>
        </authorList>
    </citation>
    <scope>NUCLEOTIDE SEQUENCE [LARGE SCALE GENOMIC DNA]</scope>
    <source>
        <strain evidence="1">cv. AL8/78</strain>
    </source>
</reference>
<accession>A0A453SJF6</accession>
<organism evidence="1 2">
    <name type="scientific">Aegilops tauschii subsp. strangulata</name>
    <name type="common">Goatgrass</name>
    <dbReference type="NCBI Taxonomy" id="200361"/>
    <lineage>
        <taxon>Eukaryota</taxon>
        <taxon>Viridiplantae</taxon>
        <taxon>Streptophyta</taxon>
        <taxon>Embryophyta</taxon>
        <taxon>Tracheophyta</taxon>
        <taxon>Spermatophyta</taxon>
        <taxon>Magnoliopsida</taxon>
        <taxon>Liliopsida</taxon>
        <taxon>Poales</taxon>
        <taxon>Poaceae</taxon>
        <taxon>BOP clade</taxon>
        <taxon>Pooideae</taxon>
        <taxon>Triticodae</taxon>
        <taxon>Triticeae</taxon>
        <taxon>Triticinae</taxon>
        <taxon>Aegilops</taxon>
    </lineage>
</organism>
<sequence>MIWASHLIRGNLGCPIEYLCNNRARHKSSLHKNITDWTASIMWITMGGRELTIH</sequence>
<keyword evidence="2" id="KW-1185">Reference proteome</keyword>
<reference evidence="2" key="2">
    <citation type="journal article" date="2017" name="Nat. Plants">
        <title>The Aegilops tauschii genome reveals multiple impacts of transposons.</title>
        <authorList>
            <person name="Zhao G."/>
            <person name="Zou C."/>
            <person name="Li K."/>
            <person name="Wang K."/>
            <person name="Li T."/>
            <person name="Gao L."/>
            <person name="Zhang X."/>
            <person name="Wang H."/>
            <person name="Yang Z."/>
            <person name="Liu X."/>
            <person name="Jiang W."/>
            <person name="Mao L."/>
            <person name="Kong X."/>
            <person name="Jiao Y."/>
            <person name="Jia J."/>
        </authorList>
    </citation>
    <scope>NUCLEOTIDE SEQUENCE [LARGE SCALE GENOMIC DNA]</scope>
    <source>
        <strain evidence="2">cv. AL8/78</strain>
    </source>
</reference>
<reference evidence="1" key="3">
    <citation type="journal article" date="2017" name="Nature">
        <title>Genome sequence of the progenitor of the wheat D genome Aegilops tauschii.</title>
        <authorList>
            <person name="Luo M.C."/>
            <person name="Gu Y.Q."/>
            <person name="Puiu D."/>
            <person name="Wang H."/>
            <person name="Twardziok S.O."/>
            <person name="Deal K.R."/>
            <person name="Huo N."/>
            <person name="Zhu T."/>
            <person name="Wang L."/>
            <person name="Wang Y."/>
            <person name="McGuire P.E."/>
            <person name="Liu S."/>
            <person name="Long H."/>
            <person name="Ramasamy R.K."/>
            <person name="Rodriguez J.C."/>
            <person name="Van S.L."/>
            <person name="Yuan L."/>
            <person name="Wang Z."/>
            <person name="Xia Z."/>
            <person name="Xiao L."/>
            <person name="Anderson O.D."/>
            <person name="Ouyang S."/>
            <person name="Liang Y."/>
            <person name="Zimin A.V."/>
            <person name="Pertea G."/>
            <person name="Qi P."/>
            <person name="Bennetzen J.L."/>
            <person name="Dai X."/>
            <person name="Dawson M.W."/>
            <person name="Muller H.G."/>
            <person name="Kugler K."/>
            <person name="Rivarola-Duarte L."/>
            <person name="Spannagl M."/>
            <person name="Mayer K.F.X."/>
            <person name="Lu F.H."/>
            <person name="Bevan M.W."/>
            <person name="Leroy P."/>
            <person name="Li P."/>
            <person name="You F.M."/>
            <person name="Sun Q."/>
            <person name="Liu Z."/>
            <person name="Lyons E."/>
            <person name="Wicker T."/>
            <person name="Salzberg S.L."/>
            <person name="Devos K.M."/>
            <person name="Dvorak J."/>
        </authorList>
    </citation>
    <scope>NUCLEOTIDE SEQUENCE [LARGE SCALE GENOMIC DNA]</scope>
    <source>
        <strain evidence="1">cv. AL8/78</strain>
    </source>
</reference>
<evidence type="ECO:0000313" key="2">
    <source>
        <dbReference type="Proteomes" id="UP000015105"/>
    </source>
</evidence>
<evidence type="ECO:0000313" key="1">
    <source>
        <dbReference type="EnsemblPlants" id="AET7Gv20990500.18"/>
    </source>
</evidence>
<reference evidence="1" key="4">
    <citation type="submission" date="2019-03" db="UniProtKB">
        <authorList>
            <consortium name="EnsemblPlants"/>
        </authorList>
    </citation>
    <scope>IDENTIFICATION</scope>
</reference>